<sequence>MAVEGGNGIGPISSMLFSSSDPKESEDILSHEDISWVDSCITEDPEILESGWVSLKQALLETLEYSAAEIYNNQIEKNEVDVIMAASVEESEITKSETADDNLVNFVFTDKEDKGNANSPIDGNLGSQSSVGRPILSDYQEFLDRAELQESVNMSSEFNFGTTDDKVMGDRAFKAWKYETRGEEDIDLTDQFLIDKTDMGSEKSPIDGSLGAQSYTRNALSPNYKYKEFLDGGGLQESGSMSSSFNLETMDTEPLGEDIFQVDKLSASDSDLINHPLKDKAYKKSEKSLGDESLGAQISVISPFLPNYREFPDERTEEISSEFKLEIIGNDNTGEGIFKVWELETAEEEDEFSKDLNKAIAASAGSFQESSPLQPNDLSGLELRDQKVGHIYGLIAGISDLSLD</sequence>
<evidence type="ECO:0000313" key="3">
    <source>
        <dbReference type="Proteomes" id="UP001345219"/>
    </source>
</evidence>
<dbReference type="Proteomes" id="UP001345219">
    <property type="component" value="Chromosome 19"/>
</dbReference>
<evidence type="ECO:0000256" key="1">
    <source>
        <dbReference type="SAM" id="MobiDB-lite"/>
    </source>
</evidence>
<dbReference type="PANTHER" id="PTHR36388">
    <property type="entry name" value="OS02G0469000 PROTEIN"/>
    <property type="match status" value="1"/>
</dbReference>
<evidence type="ECO:0000313" key="2">
    <source>
        <dbReference type="EMBL" id="KAK4741109.1"/>
    </source>
</evidence>
<dbReference type="EMBL" id="JAXIOK010000024">
    <property type="protein sequence ID" value="KAK4741109.1"/>
    <property type="molecule type" value="Genomic_DNA"/>
</dbReference>
<comment type="caution">
    <text evidence="2">The sequence shown here is derived from an EMBL/GenBank/DDBJ whole genome shotgun (WGS) entry which is preliminary data.</text>
</comment>
<dbReference type="AlphaFoldDB" id="A0AAN7GGC1"/>
<name>A0AAN7GGC1_9MYRT</name>
<dbReference type="PANTHER" id="PTHR36388:SF1">
    <property type="entry name" value="OS02G0469000 PROTEIN"/>
    <property type="match status" value="1"/>
</dbReference>
<organism evidence="2 3">
    <name type="scientific">Trapa incisa</name>
    <dbReference type="NCBI Taxonomy" id="236973"/>
    <lineage>
        <taxon>Eukaryota</taxon>
        <taxon>Viridiplantae</taxon>
        <taxon>Streptophyta</taxon>
        <taxon>Embryophyta</taxon>
        <taxon>Tracheophyta</taxon>
        <taxon>Spermatophyta</taxon>
        <taxon>Magnoliopsida</taxon>
        <taxon>eudicotyledons</taxon>
        <taxon>Gunneridae</taxon>
        <taxon>Pentapetalae</taxon>
        <taxon>rosids</taxon>
        <taxon>malvids</taxon>
        <taxon>Myrtales</taxon>
        <taxon>Lythraceae</taxon>
        <taxon>Trapa</taxon>
    </lineage>
</organism>
<keyword evidence="3" id="KW-1185">Reference proteome</keyword>
<reference evidence="2 3" key="1">
    <citation type="journal article" date="2023" name="Hortic Res">
        <title>Pangenome of water caltrop reveals structural variations and asymmetric subgenome divergence after allopolyploidization.</title>
        <authorList>
            <person name="Zhang X."/>
            <person name="Chen Y."/>
            <person name="Wang L."/>
            <person name="Yuan Y."/>
            <person name="Fang M."/>
            <person name="Shi L."/>
            <person name="Lu R."/>
            <person name="Comes H.P."/>
            <person name="Ma Y."/>
            <person name="Chen Y."/>
            <person name="Huang G."/>
            <person name="Zhou Y."/>
            <person name="Zheng Z."/>
            <person name="Qiu Y."/>
        </authorList>
    </citation>
    <scope>NUCLEOTIDE SEQUENCE [LARGE SCALE GENOMIC DNA]</scope>
    <source>
        <tissue evidence="2">Roots</tissue>
    </source>
</reference>
<accession>A0AAN7GGC1</accession>
<protein>
    <submittedName>
        <fullName evidence="2">Uncharacterized protein</fullName>
    </submittedName>
</protein>
<gene>
    <name evidence="2" type="ORF">SAY87_024697</name>
</gene>
<feature type="region of interest" description="Disordered" evidence="1">
    <location>
        <begin position="1"/>
        <end position="26"/>
    </location>
</feature>
<proteinExistence type="predicted"/>